<feature type="compositionally biased region" description="Polar residues" evidence="5">
    <location>
        <begin position="290"/>
        <end position="305"/>
    </location>
</feature>
<dbReference type="Gene3D" id="3.30.565.10">
    <property type="entry name" value="Histidine kinase-like ATPase, C-terminal domain"/>
    <property type="match status" value="1"/>
</dbReference>
<dbReference type="SUPFAM" id="SSF52172">
    <property type="entry name" value="CheY-like"/>
    <property type="match status" value="1"/>
</dbReference>
<dbReference type="Pfam" id="PF02518">
    <property type="entry name" value="HATPase_c"/>
    <property type="match status" value="1"/>
</dbReference>
<gene>
    <name evidence="8" type="ORF">PFICI_00175</name>
</gene>
<dbReference type="eggNOG" id="KOG0519">
    <property type="taxonomic scope" value="Eukaryota"/>
</dbReference>
<keyword evidence="1 4" id="KW-0597">Phosphoprotein</keyword>
<dbReference type="InParanoid" id="W3XLL1"/>
<feature type="domain" description="Histidine kinase" evidence="6">
    <location>
        <begin position="570"/>
        <end position="855"/>
    </location>
</feature>
<evidence type="ECO:0000313" key="9">
    <source>
        <dbReference type="Proteomes" id="UP000030651"/>
    </source>
</evidence>
<dbReference type="InterPro" id="IPR001789">
    <property type="entry name" value="Sig_transdc_resp-reg_receiver"/>
</dbReference>
<dbReference type="AlphaFoldDB" id="W3XLL1"/>
<dbReference type="PROSITE" id="PS50109">
    <property type="entry name" value="HIS_KIN"/>
    <property type="match status" value="1"/>
</dbReference>
<name>W3XLL1_PESFW</name>
<dbReference type="InterPro" id="IPR005467">
    <property type="entry name" value="His_kinase_dom"/>
</dbReference>
<dbReference type="GeneID" id="19265188"/>
<keyword evidence="9" id="KW-1185">Reference proteome</keyword>
<dbReference type="SMART" id="SM00387">
    <property type="entry name" value="HATPase_c"/>
    <property type="match status" value="1"/>
</dbReference>
<feature type="domain" description="Response regulatory" evidence="7">
    <location>
        <begin position="1124"/>
        <end position="1244"/>
    </location>
</feature>
<evidence type="ECO:0000256" key="3">
    <source>
        <dbReference type="ARBA" id="ARBA00022777"/>
    </source>
</evidence>
<feature type="region of interest" description="Disordered" evidence="5">
    <location>
        <begin position="256"/>
        <end position="343"/>
    </location>
</feature>
<feature type="compositionally biased region" description="Basic and acidic residues" evidence="5">
    <location>
        <begin position="260"/>
        <end position="269"/>
    </location>
</feature>
<dbReference type="RefSeq" id="XP_007826947.1">
    <property type="nucleotide sequence ID" value="XM_007828756.1"/>
</dbReference>
<dbReference type="InterPro" id="IPR003594">
    <property type="entry name" value="HATPase_dom"/>
</dbReference>
<organism evidence="8 9">
    <name type="scientific">Pestalotiopsis fici (strain W106-1 / CGMCC3.15140)</name>
    <dbReference type="NCBI Taxonomy" id="1229662"/>
    <lineage>
        <taxon>Eukaryota</taxon>
        <taxon>Fungi</taxon>
        <taxon>Dikarya</taxon>
        <taxon>Ascomycota</taxon>
        <taxon>Pezizomycotina</taxon>
        <taxon>Sordariomycetes</taxon>
        <taxon>Xylariomycetidae</taxon>
        <taxon>Amphisphaeriales</taxon>
        <taxon>Sporocadaceae</taxon>
        <taxon>Pestalotiopsis</taxon>
    </lineage>
</organism>
<dbReference type="SUPFAM" id="SSF55874">
    <property type="entry name" value="ATPase domain of HSP90 chaperone/DNA topoisomerase II/histidine kinase"/>
    <property type="match status" value="1"/>
</dbReference>
<dbReference type="Pfam" id="PF00072">
    <property type="entry name" value="Response_reg"/>
    <property type="match status" value="1"/>
</dbReference>
<sequence length="1244" mass="136280">MPVASRRASSASSAELGRQRNLNRYYQPWLNTKKLGAVPPASNLTAFSEAGASPRVSHDTTLTALAQLAALRLNVKRAMVSLIDTTTQIILAEATQTLSLVDESRHAPGDNIWLGNVLLPRHDCMDEHALSAKTACEDAHGEQVQMSGMVVNDTFLDDRFKDRVYVTTKDGVRFYAGVPIITKEGHSIGVYGVSDTRPRPNGLTHDEMQFMQDVAEIVAEHLSRVLDSVGRVSERDFMKGISYFLEDQSEFKYRLSNSESDTKKLDTAKDTSIQATDPQPSPPPSRGRSNHQGVSSVGNIRSASPSRVGGKEEKSTAAGTRAPRFSRDIGPQDKGAPTGTDDNTHRIFAQASQVFCDQGKATGCVFVDASSSIFATSPAEGSCPPTSIDPVGDQEDLDFDTSEDLSDGSSQSANVLNVTVTAEDDNSNFSQGIISRTHLRKCILRYPFGKSFYVNKGRIVADQLDAAGGLAGEDDGGEPNSNLLTQSRKLLPPEVLECIPDAKWIIFLPLFNYARSQWCAAGFIWGNDFKMGDPDEALPFFKAFGCCMMSEFESMEVLNMNIAKSTFIASVSHDLRSPLHGMLGSLEFLEDSMTSAYQMSLVSSMETCGKTLLDTIDHLLDYAKINNLNRTSTPARMLGNRDPSKSQNHIALTSQEISGPTCFDFSLLLEEVVEAVFVGQTFRKVTLRNRDSVDEASAEIKAMSLDDSSSADDLIHEGSAKFSGRVCLVLNIEKSPTWCVQGRAGALRRVIMNVVGNAIKYCKKGYIEVSAAMEAADVENTTIRFSVKDTGIGMSEDFMTNHLFKAFSQEDSFTPGTGLGLSITAQIVDNLGGRIRIDSEKGVGTHVHVTLPMKTAPPTSCILGHDDLVSELEKLSTGKKLCILNPKPPKKPTILEKSGSKLESSITAFCRDWFHMTCVQDHDVANHPDAQLYIYVEPPPIEELLNMHHEQVARGESVGNAALLIICTNAFEAAALRAAGVDHLTSLGRIVEVTSQPVGLRKLAKIVLQCLIRIEKAELAATTENSSMSSRQSVDIEVQKRAAEVRLNTLSVVDDPRAGRDRPHLEELRWKSDEPRRKLTFVDSSAAGSLRTLGRKDDSFEDGIAQPASPMGQDFRDRTRHLPRVLLVDDNAINLKLLVTFVKKIKLPYAEATNGLEAFTKYKDADAPFDYVLMDLQMPVMDGFEATRKIRELESERGITKPVTIIAITGVGNDRAREDALEAGMSRYLTKPVKFKELQHLLIS</sequence>
<dbReference type="SMART" id="SM00448">
    <property type="entry name" value="REC"/>
    <property type="match status" value="1"/>
</dbReference>
<evidence type="ECO:0000259" key="7">
    <source>
        <dbReference type="PROSITE" id="PS50110"/>
    </source>
</evidence>
<dbReference type="CDD" id="cd00082">
    <property type="entry name" value="HisKA"/>
    <property type="match status" value="1"/>
</dbReference>
<dbReference type="FunFam" id="3.30.450.40:FF:000083">
    <property type="entry name" value="Sensor histidine kinase/response regulator, putative (AFU_orthologue AFUA_4G00660)"/>
    <property type="match status" value="1"/>
</dbReference>
<dbReference type="InterPro" id="IPR036097">
    <property type="entry name" value="HisK_dim/P_sf"/>
</dbReference>
<dbReference type="PROSITE" id="PS50110">
    <property type="entry name" value="RESPONSE_REGULATORY"/>
    <property type="match status" value="1"/>
</dbReference>
<evidence type="ECO:0000256" key="2">
    <source>
        <dbReference type="ARBA" id="ARBA00022679"/>
    </source>
</evidence>
<keyword evidence="2" id="KW-0808">Transferase</keyword>
<proteinExistence type="predicted"/>
<evidence type="ECO:0000256" key="1">
    <source>
        <dbReference type="ARBA" id="ARBA00022553"/>
    </source>
</evidence>
<dbReference type="SMART" id="SM00065">
    <property type="entry name" value="GAF"/>
    <property type="match status" value="1"/>
</dbReference>
<protein>
    <recommendedName>
        <fullName evidence="10">Histidine kinase</fullName>
    </recommendedName>
</protein>
<dbReference type="Proteomes" id="UP000030651">
    <property type="component" value="Unassembled WGS sequence"/>
</dbReference>
<dbReference type="SMART" id="SM00388">
    <property type="entry name" value="HisKA"/>
    <property type="match status" value="1"/>
</dbReference>
<dbReference type="Gene3D" id="3.40.50.2300">
    <property type="match status" value="1"/>
</dbReference>
<dbReference type="SUPFAM" id="SSF47384">
    <property type="entry name" value="Homodimeric domain of signal transducing histidine kinase"/>
    <property type="match status" value="1"/>
</dbReference>
<dbReference type="InterPro" id="IPR003661">
    <property type="entry name" value="HisK_dim/P_dom"/>
</dbReference>
<dbReference type="Pfam" id="PF00512">
    <property type="entry name" value="HisKA"/>
    <property type="match status" value="1"/>
</dbReference>
<dbReference type="KEGG" id="pfy:PFICI_00175"/>
<dbReference type="InterPro" id="IPR029016">
    <property type="entry name" value="GAF-like_dom_sf"/>
</dbReference>
<dbReference type="Gene3D" id="1.10.287.130">
    <property type="match status" value="1"/>
</dbReference>
<dbReference type="InterPro" id="IPR004358">
    <property type="entry name" value="Sig_transdc_His_kin-like_C"/>
</dbReference>
<feature type="modified residue" description="4-aspartylphosphate" evidence="4">
    <location>
        <position position="1175"/>
    </location>
</feature>
<evidence type="ECO:0008006" key="10">
    <source>
        <dbReference type="Google" id="ProtNLM"/>
    </source>
</evidence>
<dbReference type="InterPro" id="IPR050956">
    <property type="entry name" value="2C_system_His_kinase"/>
</dbReference>
<evidence type="ECO:0000313" key="8">
    <source>
        <dbReference type="EMBL" id="ETS86347.1"/>
    </source>
</evidence>
<dbReference type="PANTHER" id="PTHR43719:SF11">
    <property type="entry name" value="HISTIDINE KINASE_RESPONSE REGULATOR, PUTATIVE-RELATED"/>
    <property type="match status" value="1"/>
</dbReference>
<dbReference type="InterPro" id="IPR011006">
    <property type="entry name" value="CheY-like_superfamily"/>
</dbReference>
<evidence type="ECO:0000259" key="6">
    <source>
        <dbReference type="PROSITE" id="PS50109"/>
    </source>
</evidence>
<dbReference type="Pfam" id="PF01590">
    <property type="entry name" value="GAF"/>
    <property type="match status" value="1"/>
</dbReference>
<dbReference type="HOGENOM" id="CLU_002763_0_0_1"/>
<dbReference type="InterPro" id="IPR036890">
    <property type="entry name" value="HATPase_C_sf"/>
</dbReference>
<reference evidence="9" key="1">
    <citation type="journal article" date="2015" name="BMC Genomics">
        <title>Genomic and transcriptomic analysis of the endophytic fungus Pestalotiopsis fici reveals its lifestyle and high potential for synthesis of natural products.</title>
        <authorList>
            <person name="Wang X."/>
            <person name="Zhang X."/>
            <person name="Liu L."/>
            <person name="Xiang M."/>
            <person name="Wang W."/>
            <person name="Sun X."/>
            <person name="Che Y."/>
            <person name="Guo L."/>
            <person name="Liu G."/>
            <person name="Guo L."/>
            <person name="Wang C."/>
            <person name="Yin W.B."/>
            <person name="Stadler M."/>
            <person name="Zhang X."/>
            <person name="Liu X."/>
        </authorList>
    </citation>
    <scope>NUCLEOTIDE SEQUENCE [LARGE SCALE GENOMIC DNA]</scope>
    <source>
        <strain evidence="9">W106-1 / CGMCC3.15140</strain>
    </source>
</reference>
<dbReference type="SUPFAM" id="SSF55781">
    <property type="entry name" value="GAF domain-like"/>
    <property type="match status" value="1"/>
</dbReference>
<dbReference type="OMA" id="CEYASFM"/>
<evidence type="ECO:0000256" key="4">
    <source>
        <dbReference type="PROSITE-ProRule" id="PRU00169"/>
    </source>
</evidence>
<keyword evidence="3" id="KW-0418">Kinase</keyword>
<dbReference type="Gene3D" id="3.30.450.40">
    <property type="match status" value="1"/>
</dbReference>
<evidence type="ECO:0000256" key="5">
    <source>
        <dbReference type="SAM" id="MobiDB-lite"/>
    </source>
</evidence>
<dbReference type="OrthoDB" id="303614at2759"/>
<dbReference type="GO" id="GO:0000155">
    <property type="term" value="F:phosphorelay sensor kinase activity"/>
    <property type="evidence" value="ECO:0007669"/>
    <property type="project" value="InterPro"/>
</dbReference>
<dbReference type="PRINTS" id="PR00344">
    <property type="entry name" value="BCTRLSENSOR"/>
</dbReference>
<accession>W3XLL1</accession>
<dbReference type="InterPro" id="IPR003018">
    <property type="entry name" value="GAF"/>
</dbReference>
<dbReference type="EMBL" id="KI912109">
    <property type="protein sequence ID" value="ETS86347.1"/>
    <property type="molecule type" value="Genomic_DNA"/>
</dbReference>
<dbReference type="PANTHER" id="PTHR43719">
    <property type="entry name" value="TWO-COMPONENT HISTIDINE KINASE"/>
    <property type="match status" value="1"/>
</dbReference>
<dbReference type="CDD" id="cd17546">
    <property type="entry name" value="REC_hyHK_CKI1_RcsC-like"/>
    <property type="match status" value="1"/>
</dbReference>